<dbReference type="Proteomes" id="UP000028013">
    <property type="component" value="Unassembled WGS sequence"/>
</dbReference>
<dbReference type="GO" id="GO:0010181">
    <property type="term" value="F:FMN binding"/>
    <property type="evidence" value="ECO:0007669"/>
    <property type="project" value="InterPro"/>
</dbReference>
<evidence type="ECO:0000313" key="3">
    <source>
        <dbReference type="EMBL" id="KDS51410.1"/>
    </source>
</evidence>
<sequence length="167" mass="19599">MTKGNLNNLDKSFVQNLSNNWALVTSGASDNYNMMTVNWGGIGFLWNKPVLFIFIRPERYTFEFIEKYDYFSLSFLKDDFSNVHEVCGMQSGRYINKIKETNLNPIITKNGCMLFEESILSVECKKIYSHQMSQMNYENHEFHSMIKDKGSDHKMYIAEIIDIWVND</sequence>
<dbReference type="InterPro" id="IPR052174">
    <property type="entry name" value="Flavoredoxin"/>
</dbReference>
<organism evidence="3 4">
    <name type="scientific">Bacteroides uniformis str. 3978 T3 ii</name>
    <dbReference type="NCBI Taxonomy" id="1339349"/>
    <lineage>
        <taxon>Bacteria</taxon>
        <taxon>Pseudomonadati</taxon>
        <taxon>Bacteroidota</taxon>
        <taxon>Bacteroidia</taxon>
        <taxon>Bacteroidales</taxon>
        <taxon>Bacteroidaceae</taxon>
        <taxon>Bacteroides</taxon>
    </lineage>
</organism>
<gene>
    <name evidence="3" type="ORF">M094_0722</name>
</gene>
<proteinExistence type="inferred from homology"/>
<dbReference type="AlphaFoldDB" id="A0A078S0P4"/>
<name>A0A078S0P4_BACUN</name>
<dbReference type="Pfam" id="PF01613">
    <property type="entry name" value="Flavin_Reduct"/>
    <property type="match status" value="1"/>
</dbReference>
<dbReference type="Gene3D" id="2.30.110.10">
    <property type="entry name" value="Electron Transport, Fmn-binding Protein, Chain A"/>
    <property type="match status" value="1"/>
</dbReference>
<dbReference type="RefSeq" id="WP_005837659.1">
    <property type="nucleotide sequence ID" value="NZ_JNHN01000170.1"/>
</dbReference>
<evidence type="ECO:0000256" key="1">
    <source>
        <dbReference type="ARBA" id="ARBA00038054"/>
    </source>
</evidence>
<comment type="similarity">
    <text evidence="1">Belongs to the flavoredoxin family.</text>
</comment>
<evidence type="ECO:0000259" key="2">
    <source>
        <dbReference type="Pfam" id="PF01613"/>
    </source>
</evidence>
<dbReference type="SUPFAM" id="SSF50475">
    <property type="entry name" value="FMN-binding split barrel"/>
    <property type="match status" value="1"/>
</dbReference>
<dbReference type="GO" id="GO:0016646">
    <property type="term" value="F:oxidoreductase activity, acting on the CH-NH group of donors, NAD or NADP as acceptor"/>
    <property type="evidence" value="ECO:0007669"/>
    <property type="project" value="UniProtKB-ARBA"/>
</dbReference>
<feature type="domain" description="Flavin reductase like" evidence="2">
    <location>
        <begin position="17"/>
        <end position="167"/>
    </location>
</feature>
<protein>
    <submittedName>
        <fullName evidence="3">Flavin reductase like domain protein</fullName>
    </submittedName>
</protein>
<dbReference type="PATRIC" id="fig|1339349.3.peg.1969"/>
<dbReference type="EMBL" id="JNHN01000170">
    <property type="protein sequence ID" value="KDS51410.1"/>
    <property type="molecule type" value="Genomic_DNA"/>
</dbReference>
<dbReference type="PANTHER" id="PTHR43567:SF5">
    <property type="entry name" value="HYPOTHETICAL CYTOSOLIC PROTEIN"/>
    <property type="match status" value="1"/>
</dbReference>
<dbReference type="InterPro" id="IPR012349">
    <property type="entry name" value="Split_barrel_FMN-bd"/>
</dbReference>
<evidence type="ECO:0000313" key="4">
    <source>
        <dbReference type="Proteomes" id="UP000028013"/>
    </source>
</evidence>
<dbReference type="PANTHER" id="PTHR43567">
    <property type="entry name" value="FLAVOREDOXIN-RELATED-RELATED"/>
    <property type="match status" value="1"/>
</dbReference>
<dbReference type="InterPro" id="IPR002563">
    <property type="entry name" value="Flavin_Rdtase-like_dom"/>
</dbReference>
<accession>A0A078S0P4</accession>
<comment type="caution">
    <text evidence="3">The sequence shown here is derived from an EMBL/GenBank/DDBJ whole genome shotgun (WGS) entry which is preliminary data.</text>
</comment>
<reference evidence="3 4" key="1">
    <citation type="submission" date="2014-04" db="EMBL/GenBank/DDBJ databases">
        <authorList>
            <person name="Sears C."/>
            <person name="Carroll K."/>
            <person name="Sack B.R."/>
            <person name="Qadri F."/>
            <person name="Myers L.L."/>
            <person name="Chung G.-T."/>
            <person name="Escheverria P."/>
            <person name="Fraser C.M."/>
            <person name="Sadzewicz L."/>
            <person name="Shefchek K.A."/>
            <person name="Tallon L."/>
            <person name="Das S.P."/>
            <person name="Daugherty S."/>
            <person name="Mongodin E.F."/>
        </authorList>
    </citation>
    <scope>NUCLEOTIDE SEQUENCE [LARGE SCALE GENOMIC DNA]</scope>
    <source>
        <strain evidence="3 4">3978 T3 ii</strain>
    </source>
</reference>